<dbReference type="RefSeq" id="WP_072640997.1">
    <property type="nucleotide sequence ID" value="NZ_CP018229.1"/>
</dbReference>
<evidence type="ECO:0000313" key="1">
    <source>
        <dbReference type="EMBL" id="API55220.1"/>
    </source>
</evidence>
<keyword evidence="1" id="KW-0614">Plasmid</keyword>
<proteinExistence type="predicted"/>
<dbReference type="AlphaFoldDB" id="A0A1L3ZI45"/>
<accession>A0A1L3ZI45</accession>
<reference evidence="1 2" key="1">
    <citation type="submission" date="2016-11" db="EMBL/GenBank/DDBJ databases">
        <title>Rhizobium leguminosarum bv. viciae strain Vaf12 isolated from Vavilovia formosa root nodules from Russia, Dagestan.</title>
        <authorList>
            <person name="Kimeklis A."/>
        </authorList>
    </citation>
    <scope>NUCLEOTIDE SEQUENCE [LARGE SCALE GENOMIC DNA]</scope>
    <source>
        <strain evidence="1 2">Vaf-108</strain>
        <plasmid evidence="2">Plasmid unnamed1</plasmid>
    </source>
</reference>
<sequence>METVVLDDHCIQRREGSVGLVIFERDDILLRHRPQLADQTLRDIDTEFLAMLQDMRELGVRFGFVWHHTTSRSGRGARIDSATLTRLLDDLLKVSGAVPDFWIEAIHSPGPVQLRRWPETSDLDVILKLTEWYDVDPTMTVLVRKGEFHHYSSTTPAFTEILYPGLSAGGRDSDRRAALVWLKTKIKHALKLP</sequence>
<dbReference type="Proteomes" id="UP000183050">
    <property type="component" value="Plasmid unnamed1"/>
</dbReference>
<name>A0A1L3ZI45_RHILE</name>
<dbReference type="EMBL" id="CP018229">
    <property type="protein sequence ID" value="API55220.1"/>
    <property type="molecule type" value="Genomic_DNA"/>
</dbReference>
<geneLocation type="plasmid" evidence="1">
    <name>unnamed1</name>
</geneLocation>
<gene>
    <name evidence="1" type="ORF">BMW22_26960</name>
</gene>
<evidence type="ECO:0000313" key="2">
    <source>
        <dbReference type="Proteomes" id="UP000183050"/>
    </source>
</evidence>
<organism evidence="1 2">
    <name type="scientific">Rhizobium leguminosarum</name>
    <dbReference type="NCBI Taxonomy" id="384"/>
    <lineage>
        <taxon>Bacteria</taxon>
        <taxon>Pseudomonadati</taxon>
        <taxon>Pseudomonadota</taxon>
        <taxon>Alphaproteobacteria</taxon>
        <taxon>Hyphomicrobiales</taxon>
        <taxon>Rhizobiaceae</taxon>
        <taxon>Rhizobium/Agrobacterium group</taxon>
        <taxon>Rhizobium</taxon>
    </lineage>
</organism>
<protein>
    <submittedName>
        <fullName evidence="1">Uncharacterized protein</fullName>
    </submittedName>
</protein>